<organism evidence="15 16">
    <name type="scientific">Legionella waltersii</name>
    <dbReference type="NCBI Taxonomy" id="66969"/>
    <lineage>
        <taxon>Bacteria</taxon>
        <taxon>Pseudomonadati</taxon>
        <taxon>Pseudomonadota</taxon>
        <taxon>Gammaproteobacteria</taxon>
        <taxon>Legionellales</taxon>
        <taxon>Legionellaceae</taxon>
        <taxon>Legionella</taxon>
    </lineage>
</organism>
<evidence type="ECO:0000256" key="13">
    <source>
        <dbReference type="SAM" id="Phobius"/>
    </source>
</evidence>
<accession>A0A0W1A0Z6</accession>
<name>A0A0W1A0Z6_9GAMM</name>
<feature type="transmembrane region" description="Helical" evidence="13">
    <location>
        <begin position="15"/>
        <end position="34"/>
    </location>
</feature>
<evidence type="ECO:0000256" key="7">
    <source>
        <dbReference type="ARBA" id="ARBA00022723"/>
    </source>
</evidence>
<dbReference type="InterPro" id="IPR052168">
    <property type="entry name" value="Cytochrome_b561_oxidase"/>
</dbReference>
<evidence type="ECO:0000256" key="12">
    <source>
        <dbReference type="ARBA" id="ARBA00037975"/>
    </source>
</evidence>
<evidence type="ECO:0000256" key="10">
    <source>
        <dbReference type="ARBA" id="ARBA00023004"/>
    </source>
</evidence>
<protein>
    <submittedName>
        <fullName evidence="15">Cytochrome b-561 transmembrane protein</fullName>
    </submittedName>
</protein>
<gene>
    <name evidence="15" type="primary">cybB</name>
    <name evidence="15" type="ORF">Lwal_3063</name>
</gene>
<evidence type="ECO:0000256" key="5">
    <source>
        <dbReference type="ARBA" id="ARBA00022617"/>
    </source>
</evidence>
<evidence type="ECO:0000313" key="15">
    <source>
        <dbReference type="EMBL" id="KTD75022.1"/>
    </source>
</evidence>
<dbReference type="PANTHER" id="PTHR30529:SF1">
    <property type="entry name" value="CYTOCHROME B561 HOMOLOG 2"/>
    <property type="match status" value="1"/>
</dbReference>
<feature type="transmembrane region" description="Helical" evidence="13">
    <location>
        <begin position="92"/>
        <end position="112"/>
    </location>
</feature>
<dbReference type="OrthoDB" id="8589936at2"/>
<keyword evidence="10" id="KW-0408">Iron</keyword>
<keyword evidence="6 13" id="KW-0812">Transmembrane</keyword>
<dbReference type="PATRIC" id="fig|66969.6.peg.3348"/>
<dbReference type="InterPro" id="IPR016174">
    <property type="entry name" value="Di-haem_cyt_TM"/>
</dbReference>
<dbReference type="GO" id="GO:0020037">
    <property type="term" value="F:heme binding"/>
    <property type="evidence" value="ECO:0007669"/>
    <property type="project" value="TreeGrafter"/>
</dbReference>
<keyword evidence="5" id="KW-0349">Heme</keyword>
<evidence type="ECO:0000256" key="9">
    <source>
        <dbReference type="ARBA" id="ARBA00022989"/>
    </source>
</evidence>
<evidence type="ECO:0000259" key="14">
    <source>
        <dbReference type="Pfam" id="PF01292"/>
    </source>
</evidence>
<dbReference type="Gene3D" id="1.20.950.20">
    <property type="entry name" value="Transmembrane di-heme cytochromes, Chain C"/>
    <property type="match status" value="1"/>
</dbReference>
<proteinExistence type="inferred from homology"/>
<comment type="caution">
    <text evidence="15">The sequence shown here is derived from an EMBL/GenBank/DDBJ whole genome shotgun (WGS) entry which is preliminary data.</text>
</comment>
<keyword evidence="9 13" id="KW-1133">Transmembrane helix</keyword>
<comment type="subcellular location">
    <subcellularLocation>
        <location evidence="2">Cell membrane</location>
        <topology evidence="2">Multi-pass membrane protein</topology>
    </subcellularLocation>
</comment>
<dbReference type="GO" id="GO:0022904">
    <property type="term" value="P:respiratory electron transport chain"/>
    <property type="evidence" value="ECO:0007669"/>
    <property type="project" value="InterPro"/>
</dbReference>
<dbReference type="SUPFAM" id="SSF81342">
    <property type="entry name" value="Transmembrane di-heme cytochromes"/>
    <property type="match status" value="1"/>
</dbReference>
<keyword evidence="16" id="KW-1185">Reference proteome</keyword>
<dbReference type="PANTHER" id="PTHR30529">
    <property type="entry name" value="CYTOCHROME B561"/>
    <property type="match status" value="1"/>
</dbReference>
<comment type="similarity">
    <text evidence="12">Belongs to the cytochrome b561 family.</text>
</comment>
<dbReference type="AlphaFoldDB" id="A0A0W1A0Z6"/>
<feature type="transmembrane region" description="Helical" evidence="13">
    <location>
        <begin position="54"/>
        <end position="71"/>
    </location>
</feature>
<dbReference type="RefSeq" id="WP_058481657.1">
    <property type="nucleotide sequence ID" value="NZ_CAAAIQ010000005.1"/>
</dbReference>
<feature type="domain" description="Cytochrome b561 bacterial/Ni-hydrogenase" evidence="14">
    <location>
        <begin position="9"/>
        <end position="179"/>
    </location>
</feature>
<dbReference type="STRING" id="66969.Lwal_3063"/>
<dbReference type="Proteomes" id="UP000054729">
    <property type="component" value="Unassembled WGS sequence"/>
</dbReference>
<reference evidence="15 16" key="1">
    <citation type="submission" date="2015-11" db="EMBL/GenBank/DDBJ databases">
        <title>Genomic analysis of 38 Legionella species identifies large and diverse effector repertoires.</title>
        <authorList>
            <person name="Burstein D."/>
            <person name="Amaro F."/>
            <person name="Zusman T."/>
            <person name="Lifshitz Z."/>
            <person name="Cohen O."/>
            <person name="Gilbert J.A."/>
            <person name="Pupko T."/>
            <person name="Shuman H.A."/>
            <person name="Segal G."/>
        </authorList>
    </citation>
    <scope>NUCLEOTIDE SEQUENCE [LARGE SCALE GENOMIC DNA]</scope>
    <source>
        <strain evidence="15 16">ATCC 51914</strain>
    </source>
</reference>
<dbReference type="GO" id="GO:0009055">
    <property type="term" value="F:electron transfer activity"/>
    <property type="evidence" value="ECO:0007669"/>
    <property type="project" value="InterPro"/>
</dbReference>
<evidence type="ECO:0000256" key="6">
    <source>
        <dbReference type="ARBA" id="ARBA00022692"/>
    </source>
</evidence>
<sequence length="182" mass="20907">MDNKAKTAYSPSVKFLHWLIALLVIVMLCVGFFLESIPDAYQSTAYMLHKSTGITILFLMIIRFIWVHWSGKPPLPETMKSWEKVLSRFVQYSFYVLLILMPLSGWILSVAADRIPVFFNLFKAPLPWISPNKSLADFMGETHEVIAWIIIVFLALHTLGALKHHFIDKDRVLKTMLPGNND</sequence>
<dbReference type="GO" id="GO:0005886">
    <property type="term" value="C:plasma membrane"/>
    <property type="evidence" value="ECO:0007669"/>
    <property type="project" value="UniProtKB-SubCell"/>
</dbReference>
<dbReference type="GO" id="GO:0046872">
    <property type="term" value="F:metal ion binding"/>
    <property type="evidence" value="ECO:0007669"/>
    <property type="project" value="UniProtKB-KW"/>
</dbReference>
<dbReference type="Pfam" id="PF01292">
    <property type="entry name" value="Ni_hydr_CYTB"/>
    <property type="match status" value="1"/>
</dbReference>
<evidence type="ECO:0000313" key="16">
    <source>
        <dbReference type="Proteomes" id="UP000054729"/>
    </source>
</evidence>
<keyword evidence="4" id="KW-1003">Cell membrane</keyword>
<evidence type="ECO:0000256" key="1">
    <source>
        <dbReference type="ARBA" id="ARBA00001970"/>
    </source>
</evidence>
<keyword evidence="7" id="KW-0479">Metal-binding</keyword>
<evidence type="ECO:0000256" key="8">
    <source>
        <dbReference type="ARBA" id="ARBA00022982"/>
    </source>
</evidence>
<keyword evidence="8" id="KW-0249">Electron transport</keyword>
<feature type="transmembrane region" description="Helical" evidence="13">
    <location>
        <begin position="145"/>
        <end position="162"/>
    </location>
</feature>
<comment type="cofactor">
    <cofactor evidence="1">
        <name>heme b</name>
        <dbReference type="ChEBI" id="CHEBI:60344"/>
    </cofactor>
</comment>
<evidence type="ECO:0000256" key="3">
    <source>
        <dbReference type="ARBA" id="ARBA00022448"/>
    </source>
</evidence>
<evidence type="ECO:0000256" key="2">
    <source>
        <dbReference type="ARBA" id="ARBA00004651"/>
    </source>
</evidence>
<keyword evidence="11 13" id="KW-0472">Membrane</keyword>
<dbReference type="EMBL" id="LNZB01000060">
    <property type="protein sequence ID" value="KTD75022.1"/>
    <property type="molecule type" value="Genomic_DNA"/>
</dbReference>
<evidence type="ECO:0000256" key="11">
    <source>
        <dbReference type="ARBA" id="ARBA00023136"/>
    </source>
</evidence>
<keyword evidence="3" id="KW-0813">Transport</keyword>
<dbReference type="InterPro" id="IPR011577">
    <property type="entry name" value="Cyt_b561_bac/Ni-Hgenase"/>
</dbReference>
<evidence type="ECO:0000256" key="4">
    <source>
        <dbReference type="ARBA" id="ARBA00022475"/>
    </source>
</evidence>